<protein>
    <submittedName>
        <fullName evidence="6">Sugar-binding transcriptional regulator</fullName>
    </submittedName>
</protein>
<evidence type="ECO:0000256" key="1">
    <source>
        <dbReference type="ARBA" id="ARBA00010466"/>
    </source>
</evidence>
<gene>
    <name evidence="6" type="ORF">JQC72_05165</name>
</gene>
<dbReference type="RefSeq" id="WP_205493459.1">
    <property type="nucleotide sequence ID" value="NZ_JAFHAP010000005.1"/>
</dbReference>
<name>A0ABS2WHE1_9BACL</name>
<dbReference type="Proteomes" id="UP001177120">
    <property type="component" value="Unassembled WGS sequence"/>
</dbReference>
<keyword evidence="7" id="KW-1185">Reference proteome</keyword>
<dbReference type="InterPro" id="IPR007324">
    <property type="entry name" value="Sugar-bd_dom_put"/>
</dbReference>
<dbReference type="PANTHER" id="PTHR34294">
    <property type="entry name" value="TRANSCRIPTIONAL REGULATOR-RELATED"/>
    <property type="match status" value="1"/>
</dbReference>
<dbReference type="Gene3D" id="3.40.50.1360">
    <property type="match status" value="1"/>
</dbReference>
<comment type="similarity">
    <text evidence="1">Belongs to the SorC transcriptional regulatory family.</text>
</comment>
<evidence type="ECO:0000313" key="6">
    <source>
        <dbReference type="EMBL" id="MBN2908914.1"/>
    </source>
</evidence>
<evidence type="ECO:0000256" key="2">
    <source>
        <dbReference type="ARBA" id="ARBA00023015"/>
    </source>
</evidence>
<proteinExistence type="inferred from homology"/>
<dbReference type="PANTHER" id="PTHR34294:SF1">
    <property type="entry name" value="TRANSCRIPTIONAL REGULATOR LSRR"/>
    <property type="match status" value="1"/>
</dbReference>
<accession>A0ABS2WHE1</accession>
<keyword evidence="4" id="KW-0804">Transcription</keyword>
<dbReference type="Gene3D" id="1.10.10.60">
    <property type="entry name" value="Homeodomain-like"/>
    <property type="match status" value="1"/>
</dbReference>
<dbReference type="InterPro" id="IPR037171">
    <property type="entry name" value="NagB/RpiA_transferase-like"/>
</dbReference>
<evidence type="ECO:0000256" key="3">
    <source>
        <dbReference type="ARBA" id="ARBA00023125"/>
    </source>
</evidence>
<evidence type="ECO:0000313" key="7">
    <source>
        <dbReference type="Proteomes" id="UP001177120"/>
    </source>
</evidence>
<dbReference type="EMBL" id="JAFHAP010000005">
    <property type="protein sequence ID" value="MBN2908914.1"/>
    <property type="molecule type" value="Genomic_DNA"/>
</dbReference>
<sequence>MDKWEEKRLLVKVARMYYEDEMTQSEIASKTGIYRTTIGRMLKKARDMGIVTISINSEFDRIFDLEDCLEKKYGMKEIIIVPSRRVQSREERKKAIGWAGAHFLKRIVKDGDVVGFAWGTTLAAMIDQLGECPKRDAHFVPLVGGPGIVDSKYHVNRIVYTIANAFGGTSYFIDAAAIVEKVETKEEIINAHYFKKIIELWKHLTIAVVGIGAPISSSNLIWTGFFGDKEIEELNQLGAIGDICSRYFDQNGNIIYSEISERTIAIELDRLKKLKYSIGIAESVEKVPSIIGAMRGKFINVLITTEETAEAILKEQ</sequence>
<feature type="domain" description="Sugar-binding" evidence="5">
    <location>
        <begin position="58"/>
        <end position="314"/>
    </location>
</feature>
<dbReference type="SUPFAM" id="SSF100950">
    <property type="entry name" value="NagB/RpiA/CoA transferase-like"/>
    <property type="match status" value="1"/>
</dbReference>
<reference evidence="6" key="1">
    <citation type="journal article" date="2024" name="Int. J. Syst. Evol. Microbiol.">
        <title>Polycladomyces zharkentensis sp. nov., a novel thermophilic cellulose- and starch-degrading member of the Bacillota from a geothermal aquifer in Kazakhstan.</title>
        <authorList>
            <person name="Mashzhan A."/>
            <person name="Kistaubayeva A."/>
            <person name="Javier-Lopez R."/>
            <person name="Bissenova U."/>
            <person name="Bissenbay A."/>
            <person name="Birkeland N.K."/>
        </authorList>
    </citation>
    <scope>NUCLEOTIDE SEQUENCE</scope>
    <source>
        <strain evidence="6">ZKZ2T</strain>
    </source>
</reference>
<evidence type="ECO:0000259" key="5">
    <source>
        <dbReference type="Pfam" id="PF04198"/>
    </source>
</evidence>
<organism evidence="6 7">
    <name type="scientific">Polycladomyces zharkentensis</name>
    <dbReference type="NCBI Taxonomy" id="2807616"/>
    <lineage>
        <taxon>Bacteria</taxon>
        <taxon>Bacillati</taxon>
        <taxon>Bacillota</taxon>
        <taxon>Bacilli</taxon>
        <taxon>Bacillales</taxon>
        <taxon>Thermoactinomycetaceae</taxon>
        <taxon>Polycladomyces</taxon>
    </lineage>
</organism>
<keyword evidence="2" id="KW-0805">Transcription regulation</keyword>
<dbReference type="Pfam" id="PF04198">
    <property type="entry name" value="Sugar-bind"/>
    <property type="match status" value="1"/>
</dbReference>
<keyword evidence="3" id="KW-0238">DNA-binding</keyword>
<comment type="caution">
    <text evidence="6">The sequence shown here is derived from an EMBL/GenBank/DDBJ whole genome shotgun (WGS) entry which is preliminary data.</text>
</comment>
<dbReference type="InterPro" id="IPR051054">
    <property type="entry name" value="SorC_transcr_regulators"/>
</dbReference>
<evidence type="ECO:0000256" key="4">
    <source>
        <dbReference type="ARBA" id="ARBA00023163"/>
    </source>
</evidence>